<comment type="pathway">
    <text evidence="4">Protein modification; protein ubiquitination.</text>
</comment>
<dbReference type="GO" id="GO:0023051">
    <property type="term" value="P:regulation of signaling"/>
    <property type="evidence" value="ECO:0007669"/>
    <property type="project" value="InterPro"/>
</dbReference>
<dbReference type="GO" id="GO:0061630">
    <property type="term" value="F:ubiquitin protein ligase activity"/>
    <property type="evidence" value="ECO:0007669"/>
    <property type="project" value="UniProtKB-EC"/>
</dbReference>
<dbReference type="InterPro" id="IPR018957">
    <property type="entry name" value="Znf_C3HC4_RING-type"/>
</dbReference>
<dbReference type="GO" id="GO:0017124">
    <property type="term" value="F:SH3 domain binding"/>
    <property type="evidence" value="ECO:0007669"/>
    <property type="project" value="TreeGrafter"/>
</dbReference>
<evidence type="ECO:0000259" key="5">
    <source>
        <dbReference type="Pfam" id="PF00097"/>
    </source>
</evidence>
<gene>
    <name evidence="6" type="ORF">TELCIR_01821</name>
</gene>
<proteinExistence type="predicted"/>
<dbReference type="PANTHER" id="PTHR23007:SF11">
    <property type="entry name" value="E3 UBIQUITIN-PROTEIN LIGASE CBL"/>
    <property type="match status" value="1"/>
</dbReference>
<evidence type="ECO:0000256" key="1">
    <source>
        <dbReference type="ARBA" id="ARBA00022723"/>
    </source>
</evidence>
<reference evidence="6 7" key="1">
    <citation type="submission" date="2015-09" db="EMBL/GenBank/DDBJ databases">
        <title>Draft genome of the parasitic nematode Teladorsagia circumcincta isolate WARC Sus (inbred).</title>
        <authorList>
            <person name="Mitreva M."/>
        </authorList>
    </citation>
    <scope>NUCLEOTIDE SEQUENCE [LARGE SCALE GENOMIC DNA]</scope>
    <source>
        <strain evidence="6 7">S</strain>
    </source>
</reference>
<evidence type="ECO:0000256" key="4">
    <source>
        <dbReference type="RuleBase" id="RU367001"/>
    </source>
</evidence>
<dbReference type="GO" id="GO:0030971">
    <property type="term" value="F:receptor tyrosine kinase binding"/>
    <property type="evidence" value="ECO:0007669"/>
    <property type="project" value="TreeGrafter"/>
</dbReference>
<keyword evidence="4" id="KW-0833">Ubl conjugation pathway</keyword>
<dbReference type="Pfam" id="PF00097">
    <property type="entry name" value="zf-C3HC4"/>
    <property type="match status" value="1"/>
</dbReference>
<dbReference type="Proteomes" id="UP000230423">
    <property type="component" value="Unassembled WGS sequence"/>
</dbReference>
<dbReference type="GO" id="GO:0005509">
    <property type="term" value="F:calcium ion binding"/>
    <property type="evidence" value="ECO:0007669"/>
    <property type="project" value="UniProtKB-UniRule"/>
</dbReference>
<dbReference type="EMBL" id="KZ345079">
    <property type="protein sequence ID" value="PIO76113.1"/>
    <property type="molecule type" value="Genomic_DNA"/>
</dbReference>
<evidence type="ECO:0000256" key="2">
    <source>
        <dbReference type="ARBA" id="ARBA00022771"/>
    </source>
</evidence>
<dbReference type="PROSITE" id="PS00518">
    <property type="entry name" value="ZF_RING_1"/>
    <property type="match status" value="1"/>
</dbReference>
<dbReference type="GO" id="GO:0045121">
    <property type="term" value="C:membrane raft"/>
    <property type="evidence" value="ECO:0007669"/>
    <property type="project" value="TreeGrafter"/>
</dbReference>
<dbReference type="SUPFAM" id="SSF57850">
    <property type="entry name" value="RING/U-box"/>
    <property type="match status" value="1"/>
</dbReference>
<dbReference type="Gene3D" id="3.30.40.10">
    <property type="entry name" value="Zinc/RING finger domain, C3HC4 (zinc finger)"/>
    <property type="match status" value="1"/>
</dbReference>
<dbReference type="InterPro" id="IPR013083">
    <property type="entry name" value="Znf_RING/FYVE/PHD"/>
</dbReference>
<comment type="function">
    <text evidence="4">E3 ubiquitin-protein ligase which accepts ubiquitin from specific E2 ubiquitin-conjugating enzymes, and transfers it to substrates, generally promoting their degradation by the proteasome.</text>
</comment>
<dbReference type="AlphaFoldDB" id="A0A2G9V0V6"/>
<dbReference type="InterPro" id="IPR017907">
    <property type="entry name" value="Znf_RING_CS"/>
</dbReference>
<keyword evidence="2 4" id="KW-0863">Zinc-finger</keyword>
<keyword evidence="4" id="KW-0808">Transferase</keyword>
<dbReference type="GO" id="GO:0001784">
    <property type="term" value="F:phosphotyrosine residue binding"/>
    <property type="evidence" value="ECO:0007669"/>
    <property type="project" value="UniProtKB-UniRule"/>
</dbReference>
<dbReference type="GO" id="GO:0008270">
    <property type="term" value="F:zinc ion binding"/>
    <property type="evidence" value="ECO:0007669"/>
    <property type="project" value="UniProtKB-KW"/>
</dbReference>
<dbReference type="OrthoDB" id="7237699at2759"/>
<dbReference type="GO" id="GO:0016567">
    <property type="term" value="P:protein ubiquitination"/>
    <property type="evidence" value="ECO:0007669"/>
    <property type="project" value="UniProtKB-UniPathway"/>
</dbReference>
<keyword evidence="4" id="KW-0106">Calcium</keyword>
<dbReference type="EC" id="2.3.2.27" evidence="4"/>
<dbReference type="UniPathway" id="UPA00143"/>
<accession>A0A2G9V0V6</accession>
<feature type="domain" description="Zinc finger C3HC4 RING-type" evidence="5">
    <location>
        <begin position="29"/>
        <end position="57"/>
    </location>
</feature>
<evidence type="ECO:0000313" key="7">
    <source>
        <dbReference type="Proteomes" id="UP000230423"/>
    </source>
</evidence>
<dbReference type="PANTHER" id="PTHR23007">
    <property type="entry name" value="CBL"/>
    <property type="match status" value="1"/>
</dbReference>
<evidence type="ECO:0000256" key="3">
    <source>
        <dbReference type="ARBA" id="ARBA00022833"/>
    </source>
</evidence>
<comment type="catalytic activity">
    <reaction evidence="4">
        <text>S-ubiquitinyl-[E2 ubiquitin-conjugating enzyme]-L-cysteine + [acceptor protein]-L-lysine = [E2 ubiquitin-conjugating enzyme]-L-cysteine + N(6)-ubiquitinyl-[acceptor protein]-L-lysine.</text>
        <dbReference type="EC" id="2.3.2.27"/>
    </reaction>
</comment>
<keyword evidence="3 4" id="KW-0862">Zinc</keyword>
<name>A0A2G9V0V6_TELCI</name>
<dbReference type="InterPro" id="IPR024162">
    <property type="entry name" value="Adaptor_Cbl"/>
</dbReference>
<dbReference type="GO" id="GO:0005886">
    <property type="term" value="C:plasma membrane"/>
    <property type="evidence" value="ECO:0007669"/>
    <property type="project" value="TreeGrafter"/>
</dbReference>
<keyword evidence="1 4" id="KW-0479">Metal-binding</keyword>
<keyword evidence="7" id="KW-1185">Reference proteome</keyword>
<comment type="domain">
    <text evidence="4">The N-terminus is composed of the phosphotyrosine binding (PTB) domain, a short linker region and the RING-type zinc finger. The PTB domain, which is also called TKB (tyrosine kinase binding) domain, is composed of three different subdomains: a four-helix bundle (4H), a calcium-binding EF hand and a divergent SH2 domain.</text>
</comment>
<evidence type="ECO:0000313" key="6">
    <source>
        <dbReference type="EMBL" id="PIO76113.1"/>
    </source>
</evidence>
<dbReference type="GO" id="GO:0007165">
    <property type="term" value="P:signal transduction"/>
    <property type="evidence" value="ECO:0007669"/>
    <property type="project" value="TreeGrafter"/>
</dbReference>
<sequence length="60" mass="6902">MYTPRAVGNRVTSEQYDLYCEMGTTFELCKICDDNDKNVKIEPCGHLLCVPCLTSWQVRL</sequence>
<organism evidence="6 7">
    <name type="scientific">Teladorsagia circumcincta</name>
    <name type="common">Brown stomach worm</name>
    <name type="synonym">Ostertagia circumcincta</name>
    <dbReference type="NCBI Taxonomy" id="45464"/>
    <lineage>
        <taxon>Eukaryota</taxon>
        <taxon>Metazoa</taxon>
        <taxon>Ecdysozoa</taxon>
        <taxon>Nematoda</taxon>
        <taxon>Chromadorea</taxon>
        <taxon>Rhabditida</taxon>
        <taxon>Rhabditina</taxon>
        <taxon>Rhabditomorpha</taxon>
        <taxon>Strongyloidea</taxon>
        <taxon>Trichostrongylidae</taxon>
        <taxon>Teladorsagia</taxon>
    </lineage>
</organism>
<protein>
    <recommendedName>
        <fullName evidence="4">E3 ubiquitin-protein ligase CBL</fullName>
        <ecNumber evidence="4">2.3.2.27</ecNumber>
    </recommendedName>
</protein>